<reference evidence="2" key="1">
    <citation type="submission" date="2020-12" db="EMBL/GenBank/DDBJ databases">
        <title>Metabolic potential, ecology and presence of endohyphal bacteria is reflected in genomic diversity of Mucoromycotina.</title>
        <authorList>
            <person name="Muszewska A."/>
            <person name="Okrasinska A."/>
            <person name="Steczkiewicz K."/>
            <person name="Drgas O."/>
            <person name="Orlowska M."/>
            <person name="Perlinska-Lenart U."/>
            <person name="Aleksandrzak-Piekarczyk T."/>
            <person name="Szatraj K."/>
            <person name="Zielenkiewicz U."/>
            <person name="Pilsyk S."/>
            <person name="Malc E."/>
            <person name="Mieczkowski P."/>
            <person name="Kruszewska J.S."/>
            <person name="Biernat P."/>
            <person name="Pawlowska J."/>
        </authorList>
    </citation>
    <scope>NUCLEOTIDE SEQUENCE</scope>
    <source>
        <strain evidence="2">WA0000017839</strain>
    </source>
</reference>
<organism evidence="2 3">
    <name type="scientific">Mucor saturninus</name>
    <dbReference type="NCBI Taxonomy" id="64648"/>
    <lineage>
        <taxon>Eukaryota</taxon>
        <taxon>Fungi</taxon>
        <taxon>Fungi incertae sedis</taxon>
        <taxon>Mucoromycota</taxon>
        <taxon>Mucoromycotina</taxon>
        <taxon>Mucoromycetes</taxon>
        <taxon>Mucorales</taxon>
        <taxon>Mucorineae</taxon>
        <taxon>Mucoraceae</taxon>
        <taxon>Mucor</taxon>
    </lineage>
</organism>
<protein>
    <submittedName>
        <fullName evidence="2">Uncharacterized protein</fullName>
    </submittedName>
</protein>
<feature type="region of interest" description="Disordered" evidence="1">
    <location>
        <begin position="99"/>
        <end position="133"/>
    </location>
</feature>
<dbReference type="AlphaFoldDB" id="A0A8H7QZZ6"/>
<feature type="compositionally biased region" description="Acidic residues" evidence="1">
    <location>
        <begin position="103"/>
        <end position="117"/>
    </location>
</feature>
<proteinExistence type="predicted"/>
<dbReference type="OrthoDB" id="2284905at2759"/>
<keyword evidence="3" id="KW-1185">Reference proteome</keyword>
<comment type="caution">
    <text evidence="2">The sequence shown here is derived from an EMBL/GenBank/DDBJ whole genome shotgun (WGS) entry which is preliminary data.</text>
</comment>
<gene>
    <name evidence="2" type="ORF">INT47_006559</name>
</gene>
<dbReference type="Proteomes" id="UP000603453">
    <property type="component" value="Unassembled WGS sequence"/>
</dbReference>
<sequence>MLYNNSATTLHHFDSVKWKRRLFNLSHKLHRSNNSHWNAASSATAMAAATEKYIRHKKHSPTEASEIVIHSEDLTASQFANLTGIKTKKNPVYYSSSSAGDMYVEEEDSDEEDDEDSRDFYTASVSSSHKQNNQPAMKIWDSHFWQDNNQRKSLPSIPLNTSVSMNEIASEKLCSQPLSRHISEPGGARVPSMIQKGRFKIVWGGDDNEPIVRPESHCVEWKRKRASSNSSAVTTAI</sequence>
<accession>A0A8H7QZZ6</accession>
<evidence type="ECO:0000256" key="1">
    <source>
        <dbReference type="SAM" id="MobiDB-lite"/>
    </source>
</evidence>
<name>A0A8H7QZZ6_9FUNG</name>
<feature type="compositionally biased region" description="Polar residues" evidence="1">
    <location>
        <begin position="123"/>
        <end position="133"/>
    </location>
</feature>
<evidence type="ECO:0000313" key="3">
    <source>
        <dbReference type="Proteomes" id="UP000603453"/>
    </source>
</evidence>
<evidence type="ECO:0000313" key="2">
    <source>
        <dbReference type="EMBL" id="KAG2201015.1"/>
    </source>
</evidence>
<dbReference type="EMBL" id="JAEPRD010000076">
    <property type="protein sequence ID" value="KAG2201015.1"/>
    <property type="molecule type" value="Genomic_DNA"/>
</dbReference>